<dbReference type="Gene3D" id="3.30.70.360">
    <property type="match status" value="1"/>
</dbReference>
<feature type="domain" description="Peptidase M20 dimerisation" evidence="3">
    <location>
        <begin position="172"/>
        <end position="263"/>
    </location>
</feature>
<comment type="cofactor">
    <cofactor evidence="2">
        <name>Mn(2+)</name>
        <dbReference type="ChEBI" id="CHEBI:29035"/>
    </cofactor>
    <text evidence="2">The Mn(2+) ion enhances activity.</text>
</comment>
<dbReference type="InterPro" id="IPR011650">
    <property type="entry name" value="Peptidase_M20_dimer"/>
</dbReference>
<reference evidence="4" key="1">
    <citation type="submission" date="2020-05" db="EMBL/GenBank/DDBJ databases">
        <title>Identification of trans-AT polyketide cluster in two marine bacteria, producers of a novel glutaramide-containing polyketide sesbanimide D and analogs.</title>
        <authorList>
            <person name="Kacar D."/>
            <person name="Rodriguez P."/>
            <person name="Canedo L."/>
            <person name="Gonzalez E."/>
            <person name="Galan B."/>
            <person name="De La Calle F."/>
            <person name="Garcia J.L."/>
        </authorList>
    </citation>
    <scope>NUCLEOTIDE SEQUENCE</scope>
    <source>
        <strain evidence="4">PHM038</strain>
    </source>
</reference>
<keyword evidence="2" id="KW-0464">Manganese</keyword>
<dbReference type="InterPro" id="IPR036264">
    <property type="entry name" value="Bact_exopeptidase_dim_dom"/>
</dbReference>
<comment type="caution">
    <text evidence="4">The sequence shown here is derived from an EMBL/GenBank/DDBJ whole genome shotgun (WGS) entry which is preliminary data.</text>
</comment>
<organism evidence="4 5">
    <name type="scientific">Roseibium aggregatum</name>
    <dbReference type="NCBI Taxonomy" id="187304"/>
    <lineage>
        <taxon>Bacteria</taxon>
        <taxon>Pseudomonadati</taxon>
        <taxon>Pseudomonadota</taxon>
        <taxon>Alphaproteobacteria</taxon>
        <taxon>Hyphomicrobiales</taxon>
        <taxon>Stappiaceae</taxon>
        <taxon>Roseibium</taxon>
    </lineage>
</organism>
<dbReference type="InterPro" id="IPR002933">
    <property type="entry name" value="Peptidase_M20"/>
</dbReference>
<dbReference type="SUPFAM" id="SSF53187">
    <property type="entry name" value="Zn-dependent exopeptidases"/>
    <property type="match status" value="1"/>
</dbReference>
<evidence type="ECO:0000256" key="2">
    <source>
        <dbReference type="PIRSR" id="PIRSR005962-1"/>
    </source>
</evidence>
<protein>
    <submittedName>
        <fullName evidence="4">Amidohydrolase</fullName>
    </submittedName>
</protein>
<dbReference type="EMBL" id="JABFCZ010000033">
    <property type="protein sequence ID" value="MBD1549256.1"/>
    <property type="molecule type" value="Genomic_DNA"/>
</dbReference>
<feature type="binding site" evidence="2">
    <location>
        <position position="149"/>
    </location>
    <ligand>
        <name>Mn(2+)</name>
        <dbReference type="ChEBI" id="CHEBI:29035"/>
        <label>2</label>
    </ligand>
</feature>
<dbReference type="GO" id="GO:0046872">
    <property type="term" value="F:metal ion binding"/>
    <property type="evidence" value="ECO:0007669"/>
    <property type="project" value="UniProtKB-KW"/>
</dbReference>
<dbReference type="GO" id="GO:0019877">
    <property type="term" value="P:diaminopimelate biosynthetic process"/>
    <property type="evidence" value="ECO:0007669"/>
    <property type="project" value="UniProtKB-ARBA"/>
</dbReference>
<feature type="binding site" evidence="2">
    <location>
        <position position="348"/>
    </location>
    <ligand>
        <name>Mn(2+)</name>
        <dbReference type="ChEBI" id="CHEBI:29035"/>
        <label>2</label>
    </ligand>
</feature>
<accession>A0A926P334</accession>
<feature type="binding site" evidence="2">
    <location>
        <position position="90"/>
    </location>
    <ligand>
        <name>Mn(2+)</name>
        <dbReference type="ChEBI" id="CHEBI:29035"/>
        <label>2</label>
    </ligand>
</feature>
<dbReference type="GO" id="GO:0050118">
    <property type="term" value="F:N-acetyldiaminopimelate deacetylase activity"/>
    <property type="evidence" value="ECO:0007669"/>
    <property type="project" value="UniProtKB-ARBA"/>
</dbReference>
<gene>
    <name evidence="4" type="ORF">HK439_23590</name>
</gene>
<dbReference type="SUPFAM" id="SSF55031">
    <property type="entry name" value="Bacterial exopeptidase dimerisation domain"/>
    <property type="match status" value="1"/>
</dbReference>
<name>A0A926P334_9HYPH</name>
<dbReference type="InterPro" id="IPR017439">
    <property type="entry name" value="Amidohydrolase"/>
</dbReference>
<dbReference type="PANTHER" id="PTHR11014:SF63">
    <property type="entry name" value="METALLOPEPTIDASE, PUTATIVE (AFU_ORTHOLOGUE AFUA_6G09600)-RELATED"/>
    <property type="match status" value="1"/>
</dbReference>
<evidence type="ECO:0000313" key="4">
    <source>
        <dbReference type="EMBL" id="MBD1549256.1"/>
    </source>
</evidence>
<feature type="binding site" evidence="2">
    <location>
        <position position="123"/>
    </location>
    <ligand>
        <name>Mn(2+)</name>
        <dbReference type="ChEBI" id="CHEBI:29035"/>
        <label>2</label>
    </ligand>
</feature>
<evidence type="ECO:0000313" key="5">
    <source>
        <dbReference type="Proteomes" id="UP000598467"/>
    </source>
</evidence>
<evidence type="ECO:0000256" key="1">
    <source>
        <dbReference type="ARBA" id="ARBA00022801"/>
    </source>
</evidence>
<dbReference type="Pfam" id="PF07687">
    <property type="entry name" value="M20_dimer"/>
    <property type="match status" value="1"/>
</dbReference>
<evidence type="ECO:0000259" key="3">
    <source>
        <dbReference type="Pfam" id="PF07687"/>
    </source>
</evidence>
<dbReference type="PIRSF" id="PIRSF005962">
    <property type="entry name" value="Pept_M20D_amidohydro"/>
    <property type="match status" value="1"/>
</dbReference>
<sequence length="376" mass="39965">MRDWRQDLHQHPELGFTEKRTARLVADELRAAGVEVHEGIGGTGVVGVLRRGIGNRGIGIRADMDALPITEQNEFAYRSVEPGKMHACGHDGHTTMLLGAAAHLAAHGNFNGTAVFIFQPDEENGRGARAMIDDGLFDRFPVDAVYGLHNLPGLEAGRIAVRSGPVMACEDTFRIDITGKGTHAAMPHKGIDPIVAGAQVVMALQTIVSRQLNPLDDAVVSVTDFATNGARNVIPGEVTITGDARSFTPEVSRMIEATMKRIVAGLCDAGGCLSKVSYNREFTSTINTAREAEIVAGVAADVAGAASVDAECAPLMASDDFGAMLEHRPGAYFFLGNGTNGSHGRALHNPAYDFNDDILARGAEVWVRLVETQLSA</sequence>
<dbReference type="AlphaFoldDB" id="A0A926P334"/>
<dbReference type="PANTHER" id="PTHR11014">
    <property type="entry name" value="PEPTIDASE M20 FAMILY MEMBER"/>
    <property type="match status" value="1"/>
</dbReference>
<keyword evidence="1" id="KW-0378">Hydrolase</keyword>
<dbReference type="FunFam" id="3.30.70.360:FF:000001">
    <property type="entry name" value="N-acetyldiaminopimelate deacetylase"/>
    <property type="match status" value="1"/>
</dbReference>
<proteinExistence type="predicted"/>
<dbReference type="NCBIfam" id="TIGR01891">
    <property type="entry name" value="amidohydrolases"/>
    <property type="match status" value="1"/>
</dbReference>
<keyword evidence="2" id="KW-0479">Metal-binding</keyword>
<feature type="binding site" evidence="2">
    <location>
        <position position="88"/>
    </location>
    <ligand>
        <name>Mn(2+)</name>
        <dbReference type="ChEBI" id="CHEBI:29035"/>
        <label>2</label>
    </ligand>
</feature>
<dbReference type="CDD" id="cd05666">
    <property type="entry name" value="M20_Acy1-like"/>
    <property type="match status" value="1"/>
</dbReference>
<dbReference type="Gene3D" id="3.40.630.10">
    <property type="entry name" value="Zn peptidases"/>
    <property type="match status" value="1"/>
</dbReference>
<dbReference type="Proteomes" id="UP000598467">
    <property type="component" value="Unassembled WGS sequence"/>
</dbReference>
<dbReference type="Pfam" id="PF01546">
    <property type="entry name" value="Peptidase_M20"/>
    <property type="match status" value="1"/>
</dbReference>